<comment type="caution">
    <text evidence="7">The sequence shown here is derived from an EMBL/GenBank/DDBJ whole genome shotgun (WGS) entry which is preliminary data.</text>
</comment>
<reference evidence="8 10" key="2">
    <citation type="journal article" date="2019" name="Nat. Commun.">
        <title>Gram positive-like bacteriocins with broad spectrum anti-Bacteroidales activity encoded on mobile elements of the human gut microbiota.</title>
        <authorList>
            <person name="Bechon N."/>
            <person name="Coyne M.J.Jr."/>
            <person name="Laclare-Mceneany V."/>
            <person name="Chatzidaki-Livanis M."/>
            <person name="Ghigo J.-M."/>
            <person name="Comstock L.E."/>
        </authorList>
    </citation>
    <scope>NUCLEOTIDE SEQUENCE [LARGE SCALE GENOMIC DNA]</scope>
    <source>
        <strain evidence="8 10">CL01T12C17</strain>
    </source>
</reference>
<feature type="domain" description="RNA polymerase sigma factor 70 region 4 type 2" evidence="6">
    <location>
        <begin position="122"/>
        <end position="171"/>
    </location>
</feature>
<reference evidence="7 9" key="1">
    <citation type="submission" date="2018-08" db="EMBL/GenBank/DDBJ databases">
        <title>A genome reference for cultivated species of the human gut microbiota.</title>
        <authorList>
            <person name="Zou Y."/>
            <person name="Xue W."/>
            <person name="Luo G."/>
        </authorList>
    </citation>
    <scope>NUCLEOTIDE SEQUENCE [LARGE SCALE GENOMIC DNA]</scope>
    <source>
        <strain evidence="7 9">OM08-13BH</strain>
    </source>
</reference>
<keyword evidence="2" id="KW-0805">Transcription regulation</keyword>
<dbReference type="InterPro" id="IPR014327">
    <property type="entry name" value="RNA_pol_sigma70_bacteroid"/>
</dbReference>
<evidence type="ECO:0000256" key="2">
    <source>
        <dbReference type="ARBA" id="ARBA00023015"/>
    </source>
</evidence>
<protein>
    <submittedName>
        <fullName evidence="8">Putative ECF RNA polymerase sigma factor, RpoE-like</fullName>
    </submittedName>
    <submittedName>
        <fullName evidence="7">RNA polymerase sigma-70 factor</fullName>
    </submittedName>
</protein>
<evidence type="ECO:0000313" key="9">
    <source>
        <dbReference type="Proteomes" id="UP000261003"/>
    </source>
</evidence>
<dbReference type="Pfam" id="PF08281">
    <property type="entry name" value="Sigma70_r4_2"/>
    <property type="match status" value="1"/>
</dbReference>
<dbReference type="GO" id="GO:0003677">
    <property type="term" value="F:DNA binding"/>
    <property type="evidence" value="ECO:0007669"/>
    <property type="project" value="InterPro"/>
</dbReference>
<accession>A0A396AWQ9</accession>
<keyword evidence="3" id="KW-0731">Sigma factor</keyword>
<dbReference type="PANTHER" id="PTHR43133">
    <property type="entry name" value="RNA POLYMERASE ECF-TYPE SIGMA FACTO"/>
    <property type="match status" value="1"/>
</dbReference>
<dbReference type="SUPFAM" id="SSF88659">
    <property type="entry name" value="Sigma3 and sigma4 domains of RNA polymerase sigma factors"/>
    <property type="match status" value="1"/>
</dbReference>
<organism evidence="7 9">
    <name type="scientific">Phocaeicola vulgatus</name>
    <name type="common">Bacteroides vulgatus</name>
    <dbReference type="NCBI Taxonomy" id="821"/>
    <lineage>
        <taxon>Bacteria</taxon>
        <taxon>Pseudomonadati</taxon>
        <taxon>Bacteroidota</taxon>
        <taxon>Bacteroidia</taxon>
        <taxon>Bacteroidales</taxon>
        <taxon>Bacteroidaceae</taxon>
        <taxon>Phocaeicola</taxon>
    </lineage>
</organism>
<dbReference type="NCBIfam" id="TIGR02937">
    <property type="entry name" value="sigma70-ECF"/>
    <property type="match status" value="1"/>
</dbReference>
<dbReference type="EMBL" id="QSTG01000001">
    <property type="protein sequence ID" value="RGM48583.1"/>
    <property type="molecule type" value="Genomic_DNA"/>
</dbReference>
<evidence type="ECO:0000256" key="1">
    <source>
        <dbReference type="ARBA" id="ARBA00010641"/>
    </source>
</evidence>
<gene>
    <name evidence="8" type="primary">rpoE_1</name>
    <name evidence="7" type="ORF">DXC16_01485</name>
    <name evidence="8" type="ORF">EH214_00443</name>
</gene>
<dbReference type="PANTHER" id="PTHR43133:SF46">
    <property type="entry name" value="RNA POLYMERASE SIGMA-70 FACTOR ECF SUBFAMILY"/>
    <property type="match status" value="1"/>
</dbReference>
<dbReference type="RefSeq" id="WP_016270394.1">
    <property type="nucleotide sequence ID" value="NZ_CP143952.1"/>
</dbReference>
<evidence type="ECO:0000313" key="7">
    <source>
        <dbReference type="EMBL" id="RGM48583.1"/>
    </source>
</evidence>
<dbReference type="Proteomes" id="UP000261003">
    <property type="component" value="Unassembled WGS sequence"/>
</dbReference>
<dbReference type="InterPro" id="IPR014284">
    <property type="entry name" value="RNA_pol_sigma-70_dom"/>
</dbReference>
<comment type="similarity">
    <text evidence="1">Belongs to the sigma-70 factor family. ECF subfamily.</text>
</comment>
<evidence type="ECO:0000259" key="6">
    <source>
        <dbReference type="Pfam" id="PF08281"/>
    </source>
</evidence>
<keyword evidence="4" id="KW-0804">Transcription</keyword>
<dbReference type="InterPro" id="IPR036388">
    <property type="entry name" value="WH-like_DNA-bd_sf"/>
</dbReference>
<dbReference type="Proteomes" id="UP000408523">
    <property type="component" value="Unassembled WGS sequence"/>
</dbReference>
<proteinExistence type="inferred from homology"/>
<dbReference type="InterPro" id="IPR007627">
    <property type="entry name" value="RNA_pol_sigma70_r2"/>
</dbReference>
<dbReference type="GO" id="GO:0016987">
    <property type="term" value="F:sigma factor activity"/>
    <property type="evidence" value="ECO:0007669"/>
    <property type="project" value="UniProtKB-KW"/>
</dbReference>
<evidence type="ECO:0000313" key="8">
    <source>
        <dbReference type="EMBL" id="TSE50468.1"/>
    </source>
</evidence>
<dbReference type="InterPro" id="IPR013324">
    <property type="entry name" value="RNA_pol_sigma_r3/r4-like"/>
</dbReference>
<feature type="domain" description="RNA polymerase sigma-70 region 2" evidence="5">
    <location>
        <begin position="23"/>
        <end position="88"/>
    </location>
</feature>
<dbReference type="Gene3D" id="1.10.10.10">
    <property type="entry name" value="Winged helix-like DNA-binding domain superfamily/Winged helix DNA-binding domain"/>
    <property type="match status" value="1"/>
</dbReference>
<dbReference type="InterPro" id="IPR013325">
    <property type="entry name" value="RNA_pol_sigma_r2"/>
</dbReference>
<evidence type="ECO:0000256" key="4">
    <source>
        <dbReference type="ARBA" id="ARBA00023163"/>
    </source>
</evidence>
<sequence length="188" mass="22010">MDIQIGNIILQLQQDDKYAFKQLYEQYYSRVVAFIVGMIKKEDIANDLAQDVFVNLWLGRKRLDISQNLQNYIFVASRNAAINYLRKELAHVHEQIETVQEKIYAESNVEDSIFAREINLLVEMVVSDMPKQRQLIYRMSREEGLSNNEIANKLGISKRSVENQLSIALKEIRQSILTYIIFLLYMLS</sequence>
<dbReference type="EMBL" id="RWHZ01000002">
    <property type="protein sequence ID" value="TSE50468.1"/>
    <property type="molecule type" value="Genomic_DNA"/>
</dbReference>
<dbReference type="InterPro" id="IPR039425">
    <property type="entry name" value="RNA_pol_sigma-70-like"/>
</dbReference>
<dbReference type="AlphaFoldDB" id="A0A396AWQ9"/>
<dbReference type="SUPFAM" id="SSF88946">
    <property type="entry name" value="Sigma2 domain of RNA polymerase sigma factors"/>
    <property type="match status" value="1"/>
</dbReference>
<dbReference type="Gene3D" id="1.10.1740.10">
    <property type="match status" value="1"/>
</dbReference>
<dbReference type="GO" id="GO:0006352">
    <property type="term" value="P:DNA-templated transcription initiation"/>
    <property type="evidence" value="ECO:0007669"/>
    <property type="project" value="InterPro"/>
</dbReference>
<evidence type="ECO:0000259" key="5">
    <source>
        <dbReference type="Pfam" id="PF04542"/>
    </source>
</evidence>
<dbReference type="Pfam" id="PF04542">
    <property type="entry name" value="Sigma70_r2"/>
    <property type="match status" value="1"/>
</dbReference>
<name>A0A396AWQ9_PHOVU</name>
<dbReference type="InterPro" id="IPR013249">
    <property type="entry name" value="RNA_pol_sigma70_r4_t2"/>
</dbReference>
<dbReference type="NCBIfam" id="TIGR02985">
    <property type="entry name" value="Sig70_bacteroi1"/>
    <property type="match status" value="1"/>
</dbReference>
<evidence type="ECO:0000256" key="3">
    <source>
        <dbReference type="ARBA" id="ARBA00023082"/>
    </source>
</evidence>
<evidence type="ECO:0000313" key="10">
    <source>
        <dbReference type="Proteomes" id="UP000408523"/>
    </source>
</evidence>